<dbReference type="OrthoDB" id="2877588at2759"/>
<dbReference type="AlphaFoldDB" id="A0A067NFW7"/>
<dbReference type="Proteomes" id="UP000027073">
    <property type="component" value="Unassembled WGS sequence"/>
</dbReference>
<organism evidence="1 2">
    <name type="scientific">Pleurotus ostreatus (strain PC15)</name>
    <name type="common">Oyster mushroom</name>
    <dbReference type="NCBI Taxonomy" id="1137138"/>
    <lineage>
        <taxon>Eukaryota</taxon>
        <taxon>Fungi</taxon>
        <taxon>Dikarya</taxon>
        <taxon>Basidiomycota</taxon>
        <taxon>Agaricomycotina</taxon>
        <taxon>Agaricomycetes</taxon>
        <taxon>Agaricomycetidae</taxon>
        <taxon>Agaricales</taxon>
        <taxon>Pleurotineae</taxon>
        <taxon>Pleurotaceae</taxon>
        <taxon>Pleurotus</taxon>
    </lineage>
</organism>
<dbReference type="EMBL" id="KL198009">
    <property type="protein sequence ID" value="KDQ26744.1"/>
    <property type="molecule type" value="Genomic_DNA"/>
</dbReference>
<reference evidence="2" key="1">
    <citation type="journal article" date="2014" name="Proc. Natl. Acad. Sci. U.S.A.">
        <title>Extensive sampling of basidiomycete genomes demonstrates inadequacy of the white-rot/brown-rot paradigm for wood decay fungi.</title>
        <authorList>
            <person name="Riley R."/>
            <person name="Salamov A.A."/>
            <person name="Brown D.W."/>
            <person name="Nagy L.G."/>
            <person name="Floudas D."/>
            <person name="Held B.W."/>
            <person name="Levasseur A."/>
            <person name="Lombard V."/>
            <person name="Morin E."/>
            <person name="Otillar R."/>
            <person name="Lindquist E.A."/>
            <person name="Sun H."/>
            <person name="LaButti K.M."/>
            <person name="Schmutz J."/>
            <person name="Jabbour D."/>
            <person name="Luo H."/>
            <person name="Baker S.E."/>
            <person name="Pisabarro A.G."/>
            <person name="Walton J.D."/>
            <person name="Blanchette R.A."/>
            <person name="Henrissat B."/>
            <person name="Martin F."/>
            <person name="Cullen D."/>
            <person name="Hibbett D.S."/>
            <person name="Grigoriev I.V."/>
        </authorList>
    </citation>
    <scope>NUCLEOTIDE SEQUENCE [LARGE SCALE GENOMIC DNA]</scope>
    <source>
        <strain evidence="2">PC15</strain>
    </source>
</reference>
<protein>
    <submittedName>
        <fullName evidence="1">Uncharacterized protein</fullName>
    </submittedName>
</protein>
<sequence>MPTPNATSTNINLVFRLDQVLFHSRSHCMMGSLDIPPRNSSKRTCLPPEIIEDILNIIWVSPLTLKERITLMVSSVLVSKAWTVIYSRVSSKDVFIPCPNYVPYLISLLHGPSTIFDPSVHHLPQECCRSLSFRVEMRPNHKFWDHLTPWNASSIFDLLYCLDRIPAYLPNLRRIAIQYSGGGYTDLYQGFRLRNFPPQVTDLEVSFVHNLPSLNCPPKAYTTRMKHTCYMPSLRRLTIRGEGLSWFILEMLDVSPNVHTLEMDLGNRDVWKTERMSEVASLILRCPRGSDDEKKVLWSLRDTLSNPSASSEVDGRMTKRRVLVGPLKVNMLSCSEFYPIRDELAQQGALLELI</sequence>
<evidence type="ECO:0000313" key="1">
    <source>
        <dbReference type="EMBL" id="KDQ26744.1"/>
    </source>
</evidence>
<proteinExistence type="predicted"/>
<name>A0A067NFW7_PLEO1</name>
<evidence type="ECO:0000313" key="2">
    <source>
        <dbReference type="Proteomes" id="UP000027073"/>
    </source>
</evidence>
<accession>A0A067NFW7</accession>
<dbReference type="HOGENOM" id="CLU_783290_0_0_1"/>
<gene>
    <name evidence="1" type="ORF">PLEOSDRAFT_1105645</name>
</gene>
<dbReference type="InParanoid" id="A0A067NFW7"/>
<dbReference type="VEuPathDB" id="FungiDB:PLEOSDRAFT_1105645"/>